<dbReference type="AlphaFoldDB" id="A0A165KDG6"/>
<gene>
    <name evidence="2" type="ORF">EXIGLDRAFT_833803</name>
</gene>
<sequence>MSSAEPSRRPPAPSRTRTILEATTPKRALKSFDNLVALANDQEVLRQAARKLVWRDRGEPVVQINDLEDCLNHALKGGARAGALAFGLRSGVNLFLLLFRVFKTPKDLQFAIVRHAIFGIDSLRFGSMIGSFVAIYKFLYNAIPLVTSSTPSSPAESPAVLPLYISPPSHHGHSNMQPLHRILTETEKFVDTPGALEMPSRNSGSSGLNTPGGLSAKALEHQLWIRKKGLRRHAFIAGAIAGAIAIMFERKDRRVGYAQQLFVRGLQGSWNHWTHKKGIHIPHGDVIVFTLCCAQIMYSFTMRPDAIPRSYYNWIHQAAKTVPQSVHANMTLTRDRYLDVGDIQTLLSHKVRIPTPANRSLLLDLVNTASTNPAQLPHHGPCGMVHPWMDSCTMVQVERFVEVFTWMVPIYGALHLIPTMIFKRNVFFKKPAPLIGQTLLNTIRSSTFLGIFVIIFQGALCFKVNAYELFSSPQRRPFKLPAWLVRFFISKPSFWILGAMSGMSLFIEAQRRRGELAMYVLPKALESYWHVSLGKLGVKRSIFRGGESVFTAIAMGMFMSTYQNSPQHLSSVARRLMYQLMGPN</sequence>
<dbReference type="InterPro" id="IPR026749">
    <property type="entry name" value="Tmem135"/>
</dbReference>
<protein>
    <recommendedName>
        <fullName evidence="4">Transmembrane protein 135 N-terminal domain-containing protein</fullName>
    </recommendedName>
</protein>
<evidence type="ECO:0000256" key="1">
    <source>
        <dbReference type="SAM" id="Phobius"/>
    </source>
</evidence>
<feature type="transmembrane region" description="Helical" evidence="1">
    <location>
        <begin position="403"/>
        <end position="422"/>
    </location>
</feature>
<evidence type="ECO:0008006" key="4">
    <source>
        <dbReference type="Google" id="ProtNLM"/>
    </source>
</evidence>
<keyword evidence="1" id="KW-1133">Transmembrane helix</keyword>
<reference evidence="2 3" key="1">
    <citation type="journal article" date="2016" name="Mol. Biol. Evol.">
        <title>Comparative Genomics of Early-Diverging Mushroom-Forming Fungi Provides Insights into the Origins of Lignocellulose Decay Capabilities.</title>
        <authorList>
            <person name="Nagy L.G."/>
            <person name="Riley R."/>
            <person name="Tritt A."/>
            <person name="Adam C."/>
            <person name="Daum C."/>
            <person name="Floudas D."/>
            <person name="Sun H."/>
            <person name="Yadav J.S."/>
            <person name="Pangilinan J."/>
            <person name="Larsson K.H."/>
            <person name="Matsuura K."/>
            <person name="Barry K."/>
            <person name="Labutti K."/>
            <person name="Kuo R."/>
            <person name="Ohm R.A."/>
            <person name="Bhattacharya S.S."/>
            <person name="Shirouzu T."/>
            <person name="Yoshinaga Y."/>
            <person name="Martin F.M."/>
            <person name="Grigoriev I.V."/>
            <person name="Hibbett D.S."/>
        </authorList>
    </citation>
    <scope>NUCLEOTIDE SEQUENCE [LARGE SCALE GENOMIC DNA]</scope>
    <source>
        <strain evidence="2 3">HHB12029</strain>
    </source>
</reference>
<dbReference type="PANTHER" id="PTHR12459:SF6">
    <property type="entry name" value="GB|AAD46013.1"/>
    <property type="match status" value="1"/>
</dbReference>
<dbReference type="InParanoid" id="A0A165KDG6"/>
<evidence type="ECO:0000313" key="2">
    <source>
        <dbReference type="EMBL" id="KZV96170.1"/>
    </source>
</evidence>
<accession>A0A165KDG6</accession>
<dbReference type="PANTHER" id="PTHR12459">
    <property type="entry name" value="TRANSMEMBRANE PROTEIN 135-RELATED"/>
    <property type="match status" value="1"/>
</dbReference>
<dbReference type="OrthoDB" id="291792at2759"/>
<name>A0A165KDG6_EXIGL</name>
<dbReference type="Proteomes" id="UP000077266">
    <property type="component" value="Unassembled WGS sequence"/>
</dbReference>
<keyword evidence="1" id="KW-0812">Transmembrane</keyword>
<evidence type="ECO:0000313" key="3">
    <source>
        <dbReference type="Proteomes" id="UP000077266"/>
    </source>
</evidence>
<proteinExistence type="predicted"/>
<feature type="transmembrane region" description="Helical" evidence="1">
    <location>
        <begin position="442"/>
        <end position="462"/>
    </location>
</feature>
<keyword evidence="1" id="KW-0472">Membrane</keyword>
<organism evidence="2 3">
    <name type="scientific">Exidia glandulosa HHB12029</name>
    <dbReference type="NCBI Taxonomy" id="1314781"/>
    <lineage>
        <taxon>Eukaryota</taxon>
        <taxon>Fungi</taxon>
        <taxon>Dikarya</taxon>
        <taxon>Basidiomycota</taxon>
        <taxon>Agaricomycotina</taxon>
        <taxon>Agaricomycetes</taxon>
        <taxon>Auriculariales</taxon>
        <taxon>Exidiaceae</taxon>
        <taxon>Exidia</taxon>
    </lineage>
</organism>
<dbReference type="EMBL" id="KV425946">
    <property type="protein sequence ID" value="KZV96170.1"/>
    <property type="molecule type" value="Genomic_DNA"/>
</dbReference>
<feature type="transmembrane region" description="Helical" evidence="1">
    <location>
        <begin position="483"/>
        <end position="507"/>
    </location>
</feature>
<keyword evidence="3" id="KW-1185">Reference proteome</keyword>